<dbReference type="CDD" id="cd00586">
    <property type="entry name" value="4HBT"/>
    <property type="match status" value="1"/>
</dbReference>
<dbReference type="Proteomes" id="UP000245133">
    <property type="component" value="Unassembled WGS sequence"/>
</dbReference>
<dbReference type="PANTHER" id="PTHR31793">
    <property type="entry name" value="4-HYDROXYBENZOYL-COA THIOESTERASE FAMILY MEMBER"/>
    <property type="match status" value="1"/>
</dbReference>
<dbReference type="RefSeq" id="WP_244594502.1">
    <property type="nucleotide sequence ID" value="NZ_BFBB01000009.1"/>
</dbReference>
<dbReference type="EMBL" id="BFBB01000009">
    <property type="protein sequence ID" value="GBF52024.1"/>
    <property type="molecule type" value="Genomic_DNA"/>
</dbReference>
<dbReference type="InterPro" id="IPR029069">
    <property type="entry name" value="HotDog_dom_sf"/>
</dbReference>
<keyword evidence="2" id="KW-1185">Reference proteome</keyword>
<dbReference type="PANTHER" id="PTHR31793:SF24">
    <property type="entry name" value="LONG-CHAIN ACYL-COA THIOESTERASE FADM"/>
    <property type="match status" value="1"/>
</dbReference>
<keyword evidence="1" id="KW-0378">Hydrolase</keyword>
<gene>
    <name evidence="1" type="ORF">LPTSP4_35620</name>
</gene>
<sequence length="141" mass="16291">MITQTKAFHNTEITVLWSHMDANGHVNNGIYQSYFDEARMQALEKAGFSIAQMRSEQIGPVILEAHLTYHKPLSHPDSVRIETNFRDGSKFKGKVVQSMYRISDGELVCRAEFLALFFDFKKKRPYALPDEFLNLFQNLES</sequence>
<protein>
    <submittedName>
        <fullName evidence="1">Acyl-CoA thioester hydrolase, YbgC/YbaW family</fullName>
    </submittedName>
</protein>
<dbReference type="AlphaFoldDB" id="A0A2P2E588"/>
<dbReference type="GO" id="GO:0047617">
    <property type="term" value="F:fatty acyl-CoA hydrolase activity"/>
    <property type="evidence" value="ECO:0007669"/>
    <property type="project" value="TreeGrafter"/>
</dbReference>
<name>A0A2P2E588_9LEPT</name>
<dbReference type="InterPro" id="IPR050563">
    <property type="entry name" value="4-hydroxybenzoyl-CoA_TE"/>
</dbReference>
<comment type="caution">
    <text evidence="1">The sequence shown here is derived from an EMBL/GenBank/DDBJ whole genome shotgun (WGS) entry which is preliminary data.</text>
</comment>
<evidence type="ECO:0000313" key="2">
    <source>
        <dbReference type="Proteomes" id="UP000245133"/>
    </source>
</evidence>
<organism evidence="1 2">
    <name type="scientific">Leptospira ryugenii</name>
    <dbReference type="NCBI Taxonomy" id="1917863"/>
    <lineage>
        <taxon>Bacteria</taxon>
        <taxon>Pseudomonadati</taxon>
        <taxon>Spirochaetota</taxon>
        <taxon>Spirochaetia</taxon>
        <taxon>Leptospirales</taxon>
        <taxon>Leptospiraceae</taxon>
        <taxon>Leptospira</taxon>
    </lineage>
</organism>
<reference evidence="1 2" key="1">
    <citation type="submission" date="2018-02" db="EMBL/GenBank/DDBJ databases">
        <title>Novel Leptospira species isolated from soil and water in Japan.</title>
        <authorList>
            <person name="Nakao R."/>
            <person name="Masuzawa T."/>
        </authorList>
    </citation>
    <scope>NUCLEOTIDE SEQUENCE [LARGE SCALE GENOMIC DNA]</scope>
    <source>
        <strain evidence="1 2">YH101</strain>
    </source>
</reference>
<evidence type="ECO:0000313" key="1">
    <source>
        <dbReference type="EMBL" id="GBF52024.1"/>
    </source>
</evidence>
<dbReference type="Gene3D" id="3.10.129.10">
    <property type="entry name" value="Hotdog Thioesterase"/>
    <property type="match status" value="1"/>
</dbReference>
<dbReference type="SUPFAM" id="SSF54637">
    <property type="entry name" value="Thioesterase/thiol ester dehydrase-isomerase"/>
    <property type="match status" value="1"/>
</dbReference>
<accession>A0A2P2E588</accession>
<dbReference type="Pfam" id="PF13279">
    <property type="entry name" value="4HBT_2"/>
    <property type="match status" value="1"/>
</dbReference>
<proteinExistence type="predicted"/>